<dbReference type="GeneID" id="18819663"/>
<dbReference type="KEGG" id="sla:SERLADRAFT_469807"/>
<reference evidence="1" key="1">
    <citation type="submission" date="2011-04" db="EMBL/GenBank/DDBJ databases">
        <title>Evolution of plant cell wall degrading machinery underlies the functional diversity of forest fungi.</title>
        <authorList>
            <consortium name="US DOE Joint Genome Institute (JGI-PGF)"/>
            <person name="Eastwood D.C."/>
            <person name="Floudas D."/>
            <person name="Binder M."/>
            <person name="Majcherczyk A."/>
            <person name="Schneider P."/>
            <person name="Aerts A."/>
            <person name="Asiegbu F.O."/>
            <person name="Baker S.E."/>
            <person name="Barry K."/>
            <person name="Bendiksby M."/>
            <person name="Blumentritt M."/>
            <person name="Coutinho P.M."/>
            <person name="Cullen D."/>
            <person name="Cullen D."/>
            <person name="Gathman A."/>
            <person name="Goodell B."/>
            <person name="Henrissat B."/>
            <person name="Ihrmark K."/>
            <person name="Kauserud H."/>
            <person name="Kohler A."/>
            <person name="LaButti K."/>
            <person name="Lapidus A."/>
            <person name="Lavin J.L."/>
            <person name="Lee Y.-H."/>
            <person name="Lindquist E."/>
            <person name="Lilly W."/>
            <person name="Lucas S."/>
            <person name="Morin E."/>
            <person name="Murat C."/>
            <person name="Oguiza J.A."/>
            <person name="Park J."/>
            <person name="Pisabarro A.G."/>
            <person name="Riley R."/>
            <person name="Rosling A."/>
            <person name="Salamov A."/>
            <person name="Schmidt O."/>
            <person name="Schmutz J."/>
            <person name="Skrede I."/>
            <person name="Stenlid J."/>
            <person name="Wiebenga A."/>
            <person name="Xie X."/>
            <person name="Kues U."/>
            <person name="Hibbett D.S."/>
            <person name="Hoffmeister D."/>
            <person name="Hogberg N."/>
            <person name="Martin F."/>
            <person name="Grigoriev I.V."/>
            <person name="Watkinson S.C."/>
        </authorList>
    </citation>
    <scope>NUCLEOTIDE SEQUENCE</scope>
    <source>
        <strain evidence="1">S7.9</strain>
    </source>
</reference>
<dbReference type="EMBL" id="GL945435">
    <property type="protein sequence ID" value="EGO23647.1"/>
    <property type="molecule type" value="Genomic_DNA"/>
</dbReference>
<name>F8NYH6_SERL9</name>
<protein>
    <submittedName>
        <fullName evidence="1">Uncharacterized protein</fullName>
    </submittedName>
</protein>
<sequence length="57" mass="6439">MKPSKYGHSPCPVRDRPGNQYHWAITKKILFENVTTEALGSKCRDQRGAHGLSWDLG</sequence>
<dbReference type="HOGENOM" id="CLU_2997911_0_0_1"/>
<dbReference type="AlphaFoldDB" id="F8NYH6"/>
<evidence type="ECO:0000313" key="1">
    <source>
        <dbReference type="EMBL" id="EGO23647.1"/>
    </source>
</evidence>
<proteinExistence type="predicted"/>
<gene>
    <name evidence="1" type="ORF">SERLADRAFT_469807</name>
</gene>
<dbReference type="Proteomes" id="UP000008064">
    <property type="component" value="Unassembled WGS sequence"/>
</dbReference>
<organism>
    <name type="scientific">Serpula lacrymans var. lacrymans (strain S7.9)</name>
    <name type="common">Dry rot fungus</name>
    <dbReference type="NCBI Taxonomy" id="578457"/>
    <lineage>
        <taxon>Eukaryota</taxon>
        <taxon>Fungi</taxon>
        <taxon>Dikarya</taxon>
        <taxon>Basidiomycota</taxon>
        <taxon>Agaricomycotina</taxon>
        <taxon>Agaricomycetes</taxon>
        <taxon>Agaricomycetidae</taxon>
        <taxon>Boletales</taxon>
        <taxon>Coniophorineae</taxon>
        <taxon>Serpulaceae</taxon>
        <taxon>Serpula</taxon>
    </lineage>
</organism>
<dbReference type="RefSeq" id="XP_007319409.1">
    <property type="nucleotide sequence ID" value="XM_007319347.1"/>
</dbReference>
<accession>F8NYH6</accession>